<organism evidence="2 3">
    <name type="scientific">Amycolatopsis dendrobii</name>
    <dbReference type="NCBI Taxonomy" id="2760662"/>
    <lineage>
        <taxon>Bacteria</taxon>
        <taxon>Bacillati</taxon>
        <taxon>Actinomycetota</taxon>
        <taxon>Actinomycetes</taxon>
        <taxon>Pseudonocardiales</taxon>
        <taxon>Pseudonocardiaceae</taxon>
        <taxon>Amycolatopsis</taxon>
    </lineage>
</organism>
<accession>A0A7W3VXN5</accession>
<dbReference type="PROSITE" id="PS51257">
    <property type="entry name" value="PROKAR_LIPOPROTEIN"/>
    <property type="match status" value="1"/>
</dbReference>
<keyword evidence="3" id="KW-1185">Reference proteome</keyword>
<comment type="caution">
    <text evidence="2">The sequence shown here is derived from an EMBL/GenBank/DDBJ whole genome shotgun (WGS) entry which is preliminary data.</text>
</comment>
<keyword evidence="1" id="KW-1133">Transmembrane helix</keyword>
<gene>
    <name evidence="2" type="ORF">H4281_17630</name>
</gene>
<name>A0A7W3VXN5_9PSEU</name>
<proteinExistence type="predicted"/>
<evidence type="ECO:0000256" key="1">
    <source>
        <dbReference type="SAM" id="Phobius"/>
    </source>
</evidence>
<feature type="transmembrane region" description="Helical" evidence="1">
    <location>
        <begin position="99"/>
        <end position="126"/>
    </location>
</feature>
<sequence length="262" mass="26712">MIAAELRRLCSTRLWLWALVTAAACGGGLVGLIGVIGPQHVQPPMPGLDTAAGVRNVLGMATVTVLFPAVFGTVAMTSEYRHRTISVTFLFAPRRWRILVAKLAAFAIGGLCYGVVTAAAAGLALYGSAAVHGVTVGLAPGTVLELLLRIAAAMTIYTVLGVGIGALLRNQVAALAVVIGYLYLVEIALLAIPGVNAIYPFLPGGATAALTEFGYLADALAQQTGHAGGQLLPTAGGALVLLGYALVAAGLAVAFPLRRDVT</sequence>
<keyword evidence="1" id="KW-0812">Transmembrane</keyword>
<protein>
    <submittedName>
        <fullName evidence="2">ABC transporter permease</fullName>
    </submittedName>
</protein>
<dbReference type="RefSeq" id="WP_182892002.1">
    <property type="nucleotide sequence ID" value="NZ_JACGZW010000005.1"/>
</dbReference>
<dbReference type="AlphaFoldDB" id="A0A7W3VXN5"/>
<evidence type="ECO:0000313" key="2">
    <source>
        <dbReference type="EMBL" id="MBB1154966.1"/>
    </source>
</evidence>
<feature type="transmembrane region" description="Helical" evidence="1">
    <location>
        <begin position="57"/>
        <end position="78"/>
    </location>
</feature>
<feature type="transmembrane region" description="Helical" evidence="1">
    <location>
        <begin position="14"/>
        <end position="37"/>
    </location>
</feature>
<feature type="transmembrane region" description="Helical" evidence="1">
    <location>
        <begin position="146"/>
        <end position="168"/>
    </location>
</feature>
<feature type="transmembrane region" description="Helical" evidence="1">
    <location>
        <begin position="175"/>
        <end position="199"/>
    </location>
</feature>
<feature type="transmembrane region" description="Helical" evidence="1">
    <location>
        <begin position="238"/>
        <end position="257"/>
    </location>
</feature>
<keyword evidence="1" id="KW-0472">Membrane</keyword>
<reference evidence="2 3" key="1">
    <citation type="submission" date="2020-08" db="EMBL/GenBank/DDBJ databases">
        <title>Amycolatopsis sp. nov. DR6-1 isolated from Dendrobium heterocarpum.</title>
        <authorList>
            <person name="Tedsree N."/>
            <person name="Kuncharoen N."/>
            <person name="Likhitwitayawuid K."/>
            <person name="Tanasupawat S."/>
        </authorList>
    </citation>
    <scope>NUCLEOTIDE SEQUENCE [LARGE SCALE GENOMIC DNA]</scope>
    <source>
        <strain evidence="2 3">DR6-1</strain>
    </source>
</reference>
<evidence type="ECO:0000313" key="3">
    <source>
        <dbReference type="Proteomes" id="UP000526734"/>
    </source>
</evidence>
<dbReference type="EMBL" id="JACGZW010000005">
    <property type="protein sequence ID" value="MBB1154966.1"/>
    <property type="molecule type" value="Genomic_DNA"/>
</dbReference>
<dbReference type="Proteomes" id="UP000526734">
    <property type="component" value="Unassembled WGS sequence"/>
</dbReference>